<gene>
    <name evidence="1" type="ORF">PDIGIT_LOCUS2723</name>
</gene>
<organism evidence="1 2">
    <name type="scientific">Periconia digitata</name>
    <dbReference type="NCBI Taxonomy" id="1303443"/>
    <lineage>
        <taxon>Eukaryota</taxon>
        <taxon>Fungi</taxon>
        <taxon>Dikarya</taxon>
        <taxon>Ascomycota</taxon>
        <taxon>Pezizomycotina</taxon>
        <taxon>Dothideomycetes</taxon>
        <taxon>Pleosporomycetidae</taxon>
        <taxon>Pleosporales</taxon>
        <taxon>Massarineae</taxon>
        <taxon>Periconiaceae</taxon>
        <taxon>Periconia</taxon>
    </lineage>
</organism>
<dbReference type="Proteomes" id="UP001152607">
    <property type="component" value="Unassembled WGS sequence"/>
</dbReference>
<comment type="caution">
    <text evidence="1">The sequence shown here is derived from an EMBL/GenBank/DDBJ whole genome shotgun (WGS) entry which is preliminary data.</text>
</comment>
<evidence type="ECO:0000313" key="1">
    <source>
        <dbReference type="EMBL" id="CAI6297932.1"/>
    </source>
</evidence>
<name>A0A9W4U7B7_9PLEO</name>
<proteinExistence type="predicted"/>
<dbReference type="EMBL" id="CAOQHR010000002">
    <property type="protein sequence ID" value="CAI6297932.1"/>
    <property type="molecule type" value="Genomic_DNA"/>
</dbReference>
<protein>
    <submittedName>
        <fullName evidence="1">Uncharacterized protein</fullName>
    </submittedName>
</protein>
<accession>A0A9W4U7B7</accession>
<dbReference type="AlphaFoldDB" id="A0A9W4U7B7"/>
<reference evidence="1" key="1">
    <citation type="submission" date="2023-01" db="EMBL/GenBank/DDBJ databases">
        <authorList>
            <person name="Van Ghelder C."/>
            <person name="Rancurel C."/>
        </authorList>
    </citation>
    <scope>NUCLEOTIDE SEQUENCE</scope>
    <source>
        <strain evidence="1">CNCM I-4278</strain>
    </source>
</reference>
<evidence type="ECO:0000313" key="2">
    <source>
        <dbReference type="Proteomes" id="UP001152607"/>
    </source>
</evidence>
<keyword evidence="2" id="KW-1185">Reference proteome</keyword>
<sequence length="85" mass="9812">MKTCGFLKSSRAAHSCHRYSRPFRWNRRSPAQRQPSAQYTTSEKMVEIYHPAALPVDQASLFAVRLYDSKTSHAGFLYDGLYRGR</sequence>